<dbReference type="PANTHER" id="PTHR21481:SF0">
    <property type="entry name" value="PROTEIN CLEC16A"/>
    <property type="match status" value="1"/>
</dbReference>
<dbReference type="InterPro" id="IPR039272">
    <property type="entry name" value="CLEC16A/TT9"/>
</dbReference>
<sequence>MLRSLWRSIDRFSFQHFHSTSDSRVIRSSDVSSASFGSNVLLESGIPCGIAFSNSEIRDIYVISVASGIIGKLLLVEKHPFRSGHGVVIAIAPLAGLCPKIDEDHPSWLHLQIREFDPQFYSIKTRGNNLSMPDHLADGRWALGLPNARACEEAQLAILNEITKQRSAVEYMLAPLLQDDLE</sequence>
<dbReference type="PANTHER" id="PTHR21481">
    <property type="entry name" value="PROTEIN CLEC16A"/>
    <property type="match status" value="1"/>
</dbReference>
<dbReference type="AlphaFoldDB" id="A0A0B2PMD8"/>
<accession>A0A0B2PMD8</accession>
<name>A0A0B2PMD8_GLYSO</name>
<protein>
    <submittedName>
        <fullName evidence="1">Uncharacterized protein</fullName>
    </submittedName>
</protein>
<evidence type="ECO:0000313" key="1">
    <source>
        <dbReference type="EMBL" id="KHN08727.1"/>
    </source>
</evidence>
<gene>
    <name evidence="1" type="ORF">glysoja_037049</name>
</gene>
<dbReference type="EMBL" id="KN665746">
    <property type="protein sequence ID" value="KHN08727.1"/>
    <property type="molecule type" value="Genomic_DNA"/>
</dbReference>
<dbReference type="GO" id="GO:0005770">
    <property type="term" value="C:late endosome"/>
    <property type="evidence" value="ECO:0007669"/>
    <property type="project" value="TreeGrafter"/>
</dbReference>
<organism evidence="1">
    <name type="scientific">Glycine soja</name>
    <name type="common">Wild soybean</name>
    <dbReference type="NCBI Taxonomy" id="3848"/>
    <lineage>
        <taxon>Eukaryota</taxon>
        <taxon>Viridiplantae</taxon>
        <taxon>Streptophyta</taxon>
        <taxon>Embryophyta</taxon>
        <taxon>Tracheophyta</taxon>
        <taxon>Spermatophyta</taxon>
        <taxon>Magnoliopsida</taxon>
        <taxon>eudicotyledons</taxon>
        <taxon>Gunneridae</taxon>
        <taxon>Pentapetalae</taxon>
        <taxon>rosids</taxon>
        <taxon>fabids</taxon>
        <taxon>Fabales</taxon>
        <taxon>Fabaceae</taxon>
        <taxon>Papilionoideae</taxon>
        <taxon>50 kb inversion clade</taxon>
        <taxon>NPAAA clade</taxon>
        <taxon>indigoferoid/millettioid clade</taxon>
        <taxon>Phaseoleae</taxon>
        <taxon>Glycine</taxon>
        <taxon>Glycine subgen. Soja</taxon>
    </lineage>
</organism>
<dbReference type="GO" id="GO:1901096">
    <property type="term" value="P:regulation of autophagosome maturation"/>
    <property type="evidence" value="ECO:0007669"/>
    <property type="project" value="TreeGrafter"/>
</dbReference>
<proteinExistence type="predicted"/>
<reference evidence="1" key="1">
    <citation type="submission" date="2014-07" db="EMBL/GenBank/DDBJ databases">
        <title>Identification of a novel salt tolerance gene in wild soybean by whole-genome sequencing.</title>
        <authorList>
            <person name="Lam H.-M."/>
            <person name="Qi X."/>
            <person name="Li M.-W."/>
            <person name="Liu X."/>
            <person name="Xie M."/>
            <person name="Ni M."/>
            <person name="Xu X."/>
        </authorList>
    </citation>
    <scope>NUCLEOTIDE SEQUENCE [LARGE SCALE GENOMIC DNA]</scope>
    <source>
        <tissue evidence="1">Root</tissue>
    </source>
</reference>
<dbReference type="GO" id="GO:0007034">
    <property type="term" value="P:vacuolar transport"/>
    <property type="evidence" value="ECO:0007669"/>
    <property type="project" value="TreeGrafter"/>
</dbReference>
<dbReference type="Proteomes" id="UP000053555">
    <property type="component" value="Unassembled WGS sequence"/>
</dbReference>
<dbReference type="GO" id="GO:0016197">
    <property type="term" value="P:endosomal transport"/>
    <property type="evidence" value="ECO:0007669"/>
    <property type="project" value="TreeGrafter"/>
</dbReference>
<dbReference type="GO" id="GO:0005794">
    <property type="term" value="C:Golgi apparatus"/>
    <property type="evidence" value="ECO:0007669"/>
    <property type="project" value="TreeGrafter"/>
</dbReference>